<keyword evidence="1" id="KW-1133">Transmembrane helix</keyword>
<feature type="transmembrane region" description="Helical" evidence="1">
    <location>
        <begin position="46"/>
        <end position="68"/>
    </location>
</feature>
<keyword evidence="1" id="KW-0812">Transmembrane</keyword>
<organism evidence="2 3">
    <name type="scientific">Dermacoccus nishinomiyaensis</name>
    <dbReference type="NCBI Taxonomy" id="1274"/>
    <lineage>
        <taxon>Bacteria</taxon>
        <taxon>Bacillati</taxon>
        <taxon>Actinomycetota</taxon>
        <taxon>Actinomycetes</taxon>
        <taxon>Micrococcales</taxon>
        <taxon>Dermacoccaceae</taxon>
        <taxon>Dermacoccus</taxon>
    </lineage>
</organism>
<feature type="transmembrane region" description="Helical" evidence="1">
    <location>
        <begin position="160"/>
        <end position="180"/>
    </location>
</feature>
<dbReference type="GeneID" id="41842083"/>
<dbReference type="KEGG" id="dni:HX89_13680"/>
<sequence length="189" mass="19727">MSLEGTIVETPLHRLASHAWQAIAGVGAVSIIVGLIALIWPGPTTVVIGVLFGVFLLLSGLVGLFVGLAAPMPGFVRAASLLVSALSVVLGLLCFRSETHSVALLGLWIGIGWIMNSMTMLALGLSTKGQDRGWIIVSSVIGILAGIVLVASPISSLATLVWIAGVFLLVTGIVEIIRAMQLRRRARSL</sequence>
<feature type="transmembrane region" description="Helical" evidence="1">
    <location>
        <begin position="105"/>
        <end position="126"/>
    </location>
</feature>
<name>A0A075JNS7_9MICO</name>
<dbReference type="AlphaFoldDB" id="A0A075JNS7"/>
<reference evidence="2 3" key="1">
    <citation type="submission" date="2014-07" db="EMBL/GenBank/DDBJ databases">
        <title>Genome Sequencing of Dermacoccus nishinomiyaensis.</title>
        <authorList>
            <person name="Hong K.W."/>
            <person name="Chan K.G."/>
        </authorList>
    </citation>
    <scope>NUCLEOTIDE SEQUENCE [LARGE SCALE GENOMIC DNA]</scope>
    <source>
        <strain evidence="2 3">M25</strain>
    </source>
</reference>
<dbReference type="Proteomes" id="UP000027986">
    <property type="component" value="Chromosome"/>
</dbReference>
<dbReference type="OrthoDB" id="3577181at2"/>
<feature type="transmembrane region" description="Helical" evidence="1">
    <location>
        <begin position="75"/>
        <end position="93"/>
    </location>
</feature>
<dbReference type="InterPro" id="IPR052712">
    <property type="entry name" value="Acid_resist_chaperone_HdeD"/>
</dbReference>
<evidence type="ECO:0000256" key="1">
    <source>
        <dbReference type="SAM" id="Phobius"/>
    </source>
</evidence>
<dbReference type="PANTHER" id="PTHR34989">
    <property type="entry name" value="PROTEIN HDED"/>
    <property type="match status" value="1"/>
</dbReference>
<dbReference type="HOGENOM" id="CLU_091585_4_0_11"/>
<evidence type="ECO:0000313" key="2">
    <source>
        <dbReference type="EMBL" id="AIF41793.1"/>
    </source>
</evidence>
<keyword evidence="3" id="KW-1185">Reference proteome</keyword>
<accession>A0A075JNS7</accession>
<dbReference type="RefSeq" id="WP_038569791.1">
    <property type="nucleotide sequence ID" value="NZ_CP008889.1"/>
</dbReference>
<protein>
    <recommendedName>
        <fullName evidence="4">HdeD family acid-resistance protein</fullName>
    </recommendedName>
</protein>
<dbReference type="eggNOG" id="COG3247">
    <property type="taxonomic scope" value="Bacteria"/>
</dbReference>
<gene>
    <name evidence="2" type="ORF">HX89_13680</name>
</gene>
<evidence type="ECO:0008006" key="4">
    <source>
        <dbReference type="Google" id="ProtNLM"/>
    </source>
</evidence>
<dbReference type="InterPro" id="IPR005325">
    <property type="entry name" value="DUF308_memb"/>
</dbReference>
<dbReference type="GO" id="GO:0005886">
    <property type="term" value="C:plasma membrane"/>
    <property type="evidence" value="ECO:0007669"/>
    <property type="project" value="TreeGrafter"/>
</dbReference>
<feature type="transmembrane region" description="Helical" evidence="1">
    <location>
        <begin position="20"/>
        <end position="40"/>
    </location>
</feature>
<proteinExistence type="predicted"/>
<feature type="transmembrane region" description="Helical" evidence="1">
    <location>
        <begin position="133"/>
        <end position="154"/>
    </location>
</feature>
<evidence type="ECO:0000313" key="3">
    <source>
        <dbReference type="Proteomes" id="UP000027986"/>
    </source>
</evidence>
<dbReference type="EMBL" id="CP008889">
    <property type="protein sequence ID" value="AIF41793.1"/>
    <property type="molecule type" value="Genomic_DNA"/>
</dbReference>
<dbReference type="PANTHER" id="PTHR34989:SF1">
    <property type="entry name" value="PROTEIN HDED"/>
    <property type="match status" value="1"/>
</dbReference>
<keyword evidence="1" id="KW-0472">Membrane</keyword>
<dbReference type="Pfam" id="PF03729">
    <property type="entry name" value="DUF308"/>
    <property type="match status" value="2"/>
</dbReference>